<dbReference type="GO" id="GO:0051321">
    <property type="term" value="P:meiotic cell cycle"/>
    <property type="evidence" value="ECO:0007669"/>
    <property type="project" value="UniProtKB-KW"/>
</dbReference>
<evidence type="ECO:0000256" key="10">
    <source>
        <dbReference type="ARBA" id="ARBA00023242"/>
    </source>
</evidence>
<evidence type="ECO:0000256" key="9">
    <source>
        <dbReference type="ARBA" id="ARBA00022838"/>
    </source>
</evidence>
<evidence type="ECO:0000256" key="2">
    <source>
        <dbReference type="ARBA" id="ARBA00004629"/>
    </source>
</evidence>
<keyword evidence="7" id="KW-0498">Mitosis</keyword>
<comment type="similarity">
    <text evidence="14">Belongs to the WD repeat BUB3 family.</text>
</comment>
<dbReference type="FunFam" id="2.130.10.10:FF:000047">
    <property type="entry name" value="Mitotic checkpoint protein bub3, putative"/>
    <property type="match status" value="1"/>
</dbReference>
<dbReference type="Proteomes" id="UP000677054">
    <property type="component" value="Unassembled WGS sequence"/>
</dbReference>
<keyword evidence="6" id="KW-0677">Repeat</keyword>
<dbReference type="PANTHER" id="PTHR10971">
    <property type="entry name" value="MRNA EXPORT FACTOR AND BUB3"/>
    <property type="match status" value="1"/>
</dbReference>
<dbReference type="PROSITE" id="PS50294">
    <property type="entry name" value="WD_REPEATS_REGION"/>
    <property type="match status" value="1"/>
</dbReference>
<evidence type="ECO:0000256" key="14">
    <source>
        <dbReference type="ARBA" id="ARBA00037960"/>
    </source>
</evidence>
<evidence type="ECO:0000256" key="16">
    <source>
        <dbReference type="PROSITE-ProRule" id="PRU00221"/>
    </source>
</evidence>
<dbReference type="PROSITE" id="PS50082">
    <property type="entry name" value="WD_REPEATS_2"/>
    <property type="match status" value="2"/>
</dbReference>
<dbReference type="EMBL" id="CAJPEV010001444">
    <property type="protein sequence ID" value="CAG0892682.1"/>
    <property type="molecule type" value="Genomic_DNA"/>
</dbReference>
<evidence type="ECO:0000313" key="17">
    <source>
        <dbReference type="EMBL" id="CAD7247402.1"/>
    </source>
</evidence>
<dbReference type="GO" id="GO:0000776">
    <property type="term" value="C:kinetochore"/>
    <property type="evidence" value="ECO:0007669"/>
    <property type="project" value="UniProtKB-KW"/>
</dbReference>
<evidence type="ECO:0000256" key="6">
    <source>
        <dbReference type="ARBA" id="ARBA00022737"/>
    </source>
</evidence>
<evidence type="ECO:0000256" key="3">
    <source>
        <dbReference type="ARBA" id="ARBA00022454"/>
    </source>
</evidence>
<comment type="subcellular location">
    <subcellularLocation>
        <location evidence="2">Chromosome</location>
        <location evidence="2">Centromere</location>
        <location evidence="2">Kinetochore</location>
    </subcellularLocation>
    <subcellularLocation>
        <location evidence="1">Nucleus</location>
    </subcellularLocation>
</comment>
<dbReference type="PRINTS" id="PR00320">
    <property type="entry name" value="GPROTEINBRPT"/>
</dbReference>
<evidence type="ECO:0000256" key="13">
    <source>
        <dbReference type="ARBA" id="ARBA00023328"/>
    </source>
</evidence>
<gene>
    <name evidence="17" type="ORF">DSTB1V02_LOCUS7233</name>
</gene>
<dbReference type="InterPro" id="IPR015943">
    <property type="entry name" value="WD40/YVTN_repeat-like_dom_sf"/>
</dbReference>
<evidence type="ECO:0000256" key="1">
    <source>
        <dbReference type="ARBA" id="ARBA00004123"/>
    </source>
</evidence>
<keyword evidence="5" id="KW-0132">Cell division</keyword>
<evidence type="ECO:0000256" key="5">
    <source>
        <dbReference type="ARBA" id="ARBA00022618"/>
    </source>
</evidence>
<dbReference type="GO" id="GO:0005634">
    <property type="term" value="C:nucleus"/>
    <property type="evidence" value="ECO:0007669"/>
    <property type="project" value="UniProtKB-SubCell"/>
</dbReference>
<keyword evidence="9" id="KW-0995">Kinetochore</keyword>
<evidence type="ECO:0000256" key="4">
    <source>
        <dbReference type="ARBA" id="ARBA00022574"/>
    </source>
</evidence>
<reference evidence="17" key="1">
    <citation type="submission" date="2020-11" db="EMBL/GenBank/DDBJ databases">
        <authorList>
            <person name="Tran Van P."/>
        </authorList>
    </citation>
    <scope>NUCLEOTIDE SEQUENCE</scope>
</reference>
<keyword evidence="12" id="KW-0131">Cell cycle</keyword>
<keyword evidence="13" id="KW-0137">Centromere</keyword>
<dbReference type="GO" id="GO:0007059">
    <property type="term" value="P:chromosome segregation"/>
    <property type="evidence" value="ECO:0007669"/>
    <property type="project" value="UniProtKB-KW"/>
</dbReference>
<name>A0A7R9A7N2_9CRUS</name>
<evidence type="ECO:0000256" key="12">
    <source>
        <dbReference type="ARBA" id="ARBA00023306"/>
    </source>
</evidence>
<proteinExistence type="inferred from homology"/>
<evidence type="ECO:0000256" key="11">
    <source>
        <dbReference type="ARBA" id="ARBA00023254"/>
    </source>
</evidence>
<evidence type="ECO:0000256" key="7">
    <source>
        <dbReference type="ARBA" id="ARBA00022776"/>
    </source>
</evidence>
<organism evidence="17">
    <name type="scientific">Darwinula stevensoni</name>
    <dbReference type="NCBI Taxonomy" id="69355"/>
    <lineage>
        <taxon>Eukaryota</taxon>
        <taxon>Metazoa</taxon>
        <taxon>Ecdysozoa</taxon>
        <taxon>Arthropoda</taxon>
        <taxon>Crustacea</taxon>
        <taxon>Oligostraca</taxon>
        <taxon>Ostracoda</taxon>
        <taxon>Podocopa</taxon>
        <taxon>Podocopida</taxon>
        <taxon>Darwinulocopina</taxon>
        <taxon>Darwinuloidea</taxon>
        <taxon>Darwinulidae</taxon>
        <taxon>Darwinula</taxon>
    </lineage>
</organism>
<feature type="repeat" description="WD" evidence="16">
    <location>
        <begin position="235"/>
        <end position="260"/>
    </location>
</feature>
<evidence type="ECO:0000256" key="8">
    <source>
        <dbReference type="ARBA" id="ARBA00022829"/>
    </source>
</evidence>
<dbReference type="AlphaFoldDB" id="A0A7R9A7N2"/>
<dbReference type="EMBL" id="LR900961">
    <property type="protein sequence ID" value="CAD7247402.1"/>
    <property type="molecule type" value="Genomic_DNA"/>
</dbReference>
<dbReference type="Pfam" id="PF00400">
    <property type="entry name" value="WD40"/>
    <property type="match status" value="4"/>
</dbReference>
<keyword evidence="11" id="KW-0469">Meiosis</keyword>
<dbReference type="Gene3D" id="2.130.10.10">
    <property type="entry name" value="YVTN repeat-like/Quinoprotein amine dehydrogenase"/>
    <property type="match status" value="1"/>
</dbReference>
<dbReference type="InterPro" id="IPR001680">
    <property type="entry name" value="WD40_rpt"/>
</dbReference>
<keyword evidence="3" id="KW-0158">Chromosome</keyword>
<dbReference type="SUPFAM" id="SSF50978">
    <property type="entry name" value="WD40 repeat-like"/>
    <property type="match status" value="1"/>
</dbReference>
<dbReference type="SMART" id="SM00320">
    <property type="entry name" value="WD40"/>
    <property type="match status" value="4"/>
</dbReference>
<feature type="repeat" description="WD" evidence="16">
    <location>
        <begin position="91"/>
        <end position="123"/>
    </location>
</feature>
<dbReference type="GO" id="GO:0051301">
    <property type="term" value="P:cell division"/>
    <property type="evidence" value="ECO:0007669"/>
    <property type="project" value="UniProtKB-KW"/>
</dbReference>
<evidence type="ECO:0000256" key="15">
    <source>
        <dbReference type="ARBA" id="ARBA00040107"/>
    </source>
</evidence>
<keyword evidence="4 16" id="KW-0853">WD repeat</keyword>
<keyword evidence="10" id="KW-0539">Nucleus</keyword>
<keyword evidence="18" id="KW-1185">Reference proteome</keyword>
<protein>
    <recommendedName>
        <fullName evidence="15">Mitotic checkpoint protein BUB3</fullName>
    </recommendedName>
</protein>
<evidence type="ECO:0000313" key="18">
    <source>
        <dbReference type="Proteomes" id="UP000677054"/>
    </source>
</evidence>
<dbReference type="InterPro" id="IPR036322">
    <property type="entry name" value="WD40_repeat_dom_sf"/>
</dbReference>
<dbReference type="OrthoDB" id="10262475at2759"/>
<keyword evidence="8" id="KW-0159">Chromosome partition</keyword>
<accession>A0A7R9A7N2</accession>
<dbReference type="InterPro" id="IPR020472">
    <property type="entry name" value="WD40_PAC1"/>
</dbReference>
<sequence>MMVPEIALSHPPEDGVTSVTFGPSSSKYLLVSSWDCSVRLYDPVANSLKCKYTHSRPVLDCCFQDAVHAYSGGLDNTLKMYDLNTSCESIIGTHEDAIRCVEFCPDANVVVTGSWDSTVKLWDPRSNVLSGSAQQPNLVYTMGLVGDKLVVGTAERKVLVWDLRNLNYVQKKESSLKYQTRCIQCFPNGQGYVLSSIEGRVAVEYLDQSPEVQKKKYAFKCHRIKEDGIEKIYPVNAISFHQQFNTFATGGSDGYVNIWDGFNKKRLCQFHRYSTGVTSLSFSHDGTLLAIGVSYNYELDDPPDPMPENAIYIRSVTEQETKPK</sequence>